<reference evidence="1 2" key="1">
    <citation type="submission" date="2019-12" db="EMBL/GenBank/DDBJ databases">
        <title>Engineering Photorhabdus to improve their lethality against agricultural pests.</title>
        <authorList>
            <person name="Machado R.A.R."/>
        </authorList>
    </citation>
    <scope>NUCLEOTIDE SEQUENCE [LARGE SCALE GENOMIC DNA]</scope>
    <source>
        <strain evidence="1 2">M-HU2</strain>
    </source>
</reference>
<accession>A0ABX0AUX7</accession>
<name>A0ABX0AUX7_9GAMM</name>
<protein>
    <submittedName>
        <fullName evidence="1">Uncharacterized protein</fullName>
    </submittedName>
</protein>
<dbReference type="EMBL" id="WSFE01000001">
    <property type="protein sequence ID" value="NDL23706.1"/>
    <property type="molecule type" value="Genomic_DNA"/>
</dbReference>
<dbReference type="Proteomes" id="UP000470051">
    <property type="component" value="Unassembled WGS sequence"/>
</dbReference>
<comment type="caution">
    <text evidence="1">The sequence shown here is derived from an EMBL/GenBank/DDBJ whole genome shotgun (WGS) entry which is preliminary data.</text>
</comment>
<evidence type="ECO:0000313" key="2">
    <source>
        <dbReference type="Proteomes" id="UP000470051"/>
    </source>
</evidence>
<dbReference type="GeneID" id="48851200"/>
<organism evidence="1 2">
    <name type="scientific">Photorhabdus kayaii</name>
    <dbReference type="NCBI Taxonomy" id="230088"/>
    <lineage>
        <taxon>Bacteria</taxon>
        <taxon>Pseudomonadati</taxon>
        <taxon>Pseudomonadota</taxon>
        <taxon>Gammaproteobacteria</taxon>
        <taxon>Enterobacterales</taxon>
        <taxon>Morganellaceae</taxon>
        <taxon>Photorhabdus</taxon>
    </lineage>
</organism>
<keyword evidence="2" id="KW-1185">Reference proteome</keyword>
<dbReference type="RefSeq" id="WP_011146464.1">
    <property type="nucleotide sequence ID" value="NZ_CAWPKC010000001.1"/>
</dbReference>
<evidence type="ECO:0000313" key="1">
    <source>
        <dbReference type="EMBL" id="NDL23706.1"/>
    </source>
</evidence>
<gene>
    <name evidence="1" type="ORF">GPY42_00340</name>
</gene>
<proteinExistence type="predicted"/>
<sequence length="45" mass="5271">MATLEQILEDLNELDFIQAQDNVEVMRNEEGCFVHVRMIAYDDLV</sequence>